<dbReference type="AlphaFoldDB" id="A0A9P1BSV0"/>
<evidence type="ECO:0000256" key="2">
    <source>
        <dbReference type="ARBA" id="ARBA00004496"/>
    </source>
</evidence>
<comment type="subcellular location">
    <subcellularLocation>
        <location evidence="1">Cell projection</location>
        <location evidence="1">Cilium</location>
    </subcellularLocation>
    <subcellularLocation>
        <location evidence="2">Cytoplasm</location>
    </subcellularLocation>
</comment>
<dbReference type="OrthoDB" id="10302451at2759"/>
<reference evidence="8" key="2">
    <citation type="submission" date="2024-04" db="EMBL/GenBank/DDBJ databases">
        <authorList>
            <person name="Chen Y."/>
            <person name="Shah S."/>
            <person name="Dougan E. K."/>
            <person name="Thang M."/>
            <person name="Chan C."/>
        </authorList>
    </citation>
    <scope>NUCLEOTIDE SEQUENCE [LARGE SCALE GENOMIC DNA]</scope>
</reference>
<evidence type="ECO:0000256" key="4">
    <source>
        <dbReference type="ARBA" id="ARBA00023069"/>
    </source>
</evidence>
<protein>
    <recommendedName>
        <fullName evidence="6">BART domain-containing protein</fullName>
    </recommendedName>
</protein>
<accession>A0A9P1BSV0</accession>
<evidence type="ECO:0000256" key="5">
    <source>
        <dbReference type="ARBA" id="ARBA00023273"/>
    </source>
</evidence>
<evidence type="ECO:0000313" key="9">
    <source>
        <dbReference type="Proteomes" id="UP001152797"/>
    </source>
</evidence>
<dbReference type="GO" id="GO:0005737">
    <property type="term" value="C:cytoplasm"/>
    <property type="evidence" value="ECO:0007669"/>
    <property type="project" value="UniProtKB-SubCell"/>
</dbReference>
<evidence type="ECO:0000313" key="8">
    <source>
        <dbReference type="EMBL" id="CAL1132209.1"/>
    </source>
</evidence>
<dbReference type="Proteomes" id="UP001152797">
    <property type="component" value="Unassembled WGS sequence"/>
</dbReference>
<dbReference type="EMBL" id="CAMXCT010000439">
    <property type="protein sequence ID" value="CAI3978834.1"/>
    <property type="molecule type" value="Genomic_DNA"/>
</dbReference>
<keyword evidence="5" id="KW-0966">Cell projection</keyword>
<keyword evidence="9" id="KW-1185">Reference proteome</keyword>
<dbReference type="EMBL" id="CAMXCT020000439">
    <property type="protein sequence ID" value="CAL1132209.1"/>
    <property type="molecule type" value="Genomic_DNA"/>
</dbReference>
<evidence type="ECO:0000259" key="6">
    <source>
        <dbReference type="Pfam" id="PF11527"/>
    </source>
</evidence>
<evidence type="ECO:0000256" key="1">
    <source>
        <dbReference type="ARBA" id="ARBA00004138"/>
    </source>
</evidence>
<name>A0A9P1BSV0_9DINO</name>
<comment type="caution">
    <text evidence="7">The sequence shown here is derived from an EMBL/GenBank/DDBJ whole genome shotgun (WGS) entry which is preliminary data.</text>
</comment>
<organism evidence="7">
    <name type="scientific">Cladocopium goreaui</name>
    <dbReference type="NCBI Taxonomy" id="2562237"/>
    <lineage>
        <taxon>Eukaryota</taxon>
        <taxon>Sar</taxon>
        <taxon>Alveolata</taxon>
        <taxon>Dinophyceae</taxon>
        <taxon>Suessiales</taxon>
        <taxon>Symbiodiniaceae</taxon>
        <taxon>Cladocopium</taxon>
    </lineage>
</organism>
<evidence type="ECO:0000313" key="7">
    <source>
        <dbReference type="EMBL" id="CAI3978834.1"/>
    </source>
</evidence>
<proteinExistence type="predicted"/>
<evidence type="ECO:0000256" key="3">
    <source>
        <dbReference type="ARBA" id="ARBA00022490"/>
    </source>
</evidence>
<keyword evidence="4" id="KW-0969">Cilium</keyword>
<dbReference type="EMBL" id="CAMXCT030000439">
    <property type="protein sequence ID" value="CAL4766146.1"/>
    <property type="molecule type" value="Genomic_DNA"/>
</dbReference>
<dbReference type="InterPro" id="IPR023379">
    <property type="entry name" value="BART_dom"/>
</dbReference>
<dbReference type="Gene3D" id="1.20.1520.10">
    <property type="entry name" value="ADP-ribosylation factor-like 2-binding protein, domain"/>
    <property type="match status" value="1"/>
</dbReference>
<gene>
    <name evidence="7" type="ORF">C1SCF055_LOCUS6833</name>
</gene>
<feature type="domain" description="BART" evidence="6">
    <location>
        <begin position="55"/>
        <end position="135"/>
    </location>
</feature>
<sequence length="146" mass="15896">MAGVSGPNDPAATASKLVSHYLDHIQPAIDELARREKQHFVELDPNALPEECAAGEHSLARMQCFHRFQQLVAEGVDHWCRHSNVTEELLAASLQEASQQAKLGKETNGTILLELLCSVHDFGTFAAYMAGEAQDTQDMVTCGYGG</sequence>
<dbReference type="Pfam" id="PF11527">
    <property type="entry name" value="ARL2_Bind_BART"/>
    <property type="match status" value="1"/>
</dbReference>
<keyword evidence="3" id="KW-0963">Cytoplasm</keyword>
<reference evidence="7" key="1">
    <citation type="submission" date="2022-10" db="EMBL/GenBank/DDBJ databases">
        <authorList>
            <person name="Chen Y."/>
            <person name="Dougan E. K."/>
            <person name="Chan C."/>
            <person name="Rhodes N."/>
            <person name="Thang M."/>
        </authorList>
    </citation>
    <scope>NUCLEOTIDE SEQUENCE</scope>
</reference>
<dbReference type="InterPro" id="IPR042541">
    <property type="entry name" value="BART_sf"/>
</dbReference>
<dbReference type="GO" id="GO:0005929">
    <property type="term" value="C:cilium"/>
    <property type="evidence" value="ECO:0007669"/>
    <property type="project" value="UniProtKB-SubCell"/>
</dbReference>